<dbReference type="PANTHER" id="PTHR46966">
    <property type="entry name" value="HOMEOBOX EXPRESSED IN ES CELLS 1"/>
    <property type="match status" value="1"/>
</dbReference>
<dbReference type="InterPro" id="IPR001356">
    <property type="entry name" value="HD"/>
</dbReference>
<dbReference type="EMBL" id="CAJOAY010006197">
    <property type="protein sequence ID" value="CAF4133120.1"/>
    <property type="molecule type" value="Genomic_DNA"/>
</dbReference>
<dbReference type="CDD" id="cd00086">
    <property type="entry name" value="homeodomain"/>
    <property type="match status" value="1"/>
</dbReference>
<dbReference type="GO" id="GO:0000978">
    <property type="term" value="F:RNA polymerase II cis-regulatory region sequence-specific DNA binding"/>
    <property type="evidence" value="ECO:0007669"/>
    <property type="project" value="TreeGrafter"/>
</dbReference>
<name>A0A819CZN5_9BILA</name>
<evidence type="ECO:0000256" key="4">
    <source>
        <dbReference type="PROSITE-ProRule" id="PRU00108"/>
    </source>
</evidence>
<dbReference type="AlphaFoldDB" id="A0A819CZN5"/>
<keyword evidence="4 5" id="KW-0238">DNA-binding</keyword>
<evidence type="ECO:0000313" key="9">
    <source>
        <dbReference type="EMBL" id="CAF4164600.1"/>
    </source>
</evidence>
<comment type="similarity">
    <text evidence="2">Belongs to the ANF homeobox family.</text>
</comment>
<keyword evidence="3" id="KW-0217">Developmental protein</keyword>
<organism evidence="7 10">
    <name type="scientific">Adineta steineri</name>
    <dbReference type="NCBI Taxonomy" id="433720"/>
    <lineage>
        <taxon>Eukaryota</taxon>
        <taxon>Metazoa</taxon>
        <taxon>Spiralia</taxon>
        <taxon>Gnathifera</taxon>
        <taxon>Rotifera</taxon>
        <taxon>Eurotatoria</taxon>
        <taxon>Bdelloidea</taxon>
        <taxon>Adinetida</taxon>
        <taxon>Adinetidae</taxon>
        <taxon>Adineta</taxon>
    </lineage>
</organism>
<accession>A0A819CZN5</accession>
<dbReference type="SMART" id="SM00389">
    <property type="entry name" value="HOX"/>
    <property type="match status" value="1"/>
</dbReference>
<dbReference type="Proteomes" id="UP000663844">
    <property type="component" value="Unassembled WGS sequence"/>
</dbReference>
<keyword evidence="4 5" id="KW-0539">Nucleus</keyword>
<dbReference type="InterPro" id="IPR043402">
    <property type="entry name" value="Hesx1"/>
</dbReference>
<dbReference type="GO" id="GO:0005634">
    <property type="term" value="C:nucleus"/>
    <property type="evidence" value="ECO:0007669"/>
    <property type="project" value="UniProtKB-SubCell"/>
</dbReference>
<comment type="subcellular location">
    <subcellularLocation>
        <location evidence="1 4 5">Nucleus</location>
    </subcellularLocation>
</comment>
<reference evidence="7" key="1">
    <citation type="submission" date="2021-02" db="EMBL/GenBank/DDBJ databases">
        <authorList>
            <person name="Nowell W R."/>
        </authorList>
    </citation>
    <scope>NUCLEOTIDE SEQUENCE</scope>
</reference>
<dbReference type="PANTHER" id="PTHR46966:SF1">
    <property type="entry name" value="HOMEOBOX EXPRESSED IN ES CELLS 1"/>
    <property type="match status" value="1"/>
</dbReference>
<keyword evidence="4 5" id="KW-0371">Homeobox</keyword>
<dbReference type="Proteomes" id="UP000663881">
    <property type="component" value="Unassembled WGS sequence"/>
</dbReference>
<evidence type="ECO:0000313" key="8">
    <source>
        <dbReference type="EMBL" id="CAF4133120.1"/>
    </source>
</evidence>
<sequence length="167" mass="19862">MIFRHIFNFNTEQNIQVIMNNSYISSFSNDYPLEYSSPLISTYYYSSSTPCPIHSSYPFYSSPTQSSNTSPTYSHYRQQIQTFFPSVEQPTTNFDIADRTPLRQHTCFKKNELEILHQIYIQNAYPSIDILQQLSEQLKVSVDKIRQWFKNRRHSNKRKKQKSNPRI</sequence>
<dbReference type="Gene3D" id="1.10.10.60">
    <property type="entry name" value="Homeodomain-like"/>
    <property type="match status" value="1"/>
</dbReference>
<evidence type="ECO:0000256" key="5">
    <source>
        <dbReference type="RuleBase" id="RU000682"/>
    </source>
</evidence>
<feature type="domain" description="Homeobox" evidence="6">
    <location>
        <begin position="99"/>
        <end position="159"/>
    </location>
</feature>
<dbReference type="SUPFAM" id="SSF46689">
    <property type="entry name" value="Homeodomain-like"/>
    <property type="match status" value="1"/>
</dbReference>
<feature type="DNA-binding region" description="Homeobox" evidence="4">
    <location>
        <begin position="101"/>
        <end position="160"/>
    </location>
</feature>
<dbReference type="GO" id="GO:0001227">
    <property type="term" value="F:DNA-binding transcription repressor activity, RNA polymerase II-specific"/>
    <property type="evidence" value="ECO:0007669"/>
    <property type="project" value="TreeGrafter"/>
</dbReference>
<evidence type="ECO:0000313" key="10">
    <source>
        <dbReference type="Proteomes" id="UP000663868"/>
    </source>
</evidence>
<dbReference type="PROSITE" id="PS50071">
    <property type="entry name" value="HOMEOBOX_2"/>
    <property type="match status" value="1"/>
</dbReference>
<evidence type="ECO:0000256" key="3">
    <source>
        <dbReference type="ARBA" id="ARBA00022473"/>
    </source>
</evidence>
<dbReference type="InterPro" id="IPR009057">
    <property type="entry name" value="Homeodomain-like_sf"/>
</dbReference>
<dbReference type="Proteomes" id="UP000663868">
    <property type="component" value="Unassembled WGS sequence"/>
</dbReference>
<evidence type="ECO:0000256" key="1">
    <source>
        <dbReference type="ARBA" id="ARBA00004123"/>
    </source>
</evidence>
<dbReference type="EMBL" id="CAJOBB010001177">
    <property type="protein sequence ID" value="CAF3820541.1"/>
    <property type="molecule type" value="Genomic_DNA"/>
</dbReference>
<gene>
    <name evidence="7" type="ORF">KXQ929_LOCUS18210</name>
    <name evidence="8" type="ORF">OKA104_LOCUS37346</name>
    <name evidence="9" type="ORF">OXD698_LOCUS38808</name>
</gene>
<proteinExistence type="inferred from homology"/>
<evidence type="ECO:0000313" key="7">
    <source>
        <dbReference type="EMBL" id="CAF3820541.1"/>
    </source>
</evidence>
<evidence type="ECO:0000259" key="6">
    <source>
        <dbReference type="PROSITE" id="PS50071"/>
    </source>
</evidence>
<protein>
    <recommendedName>
        <fullName evidence="6">Homeobox domain-containing protein</fullName>
    </recommendedName>
</protein>
<dbReference type="EMBL" id="CAJOAZ010007525">
    <property type="protein sequence ID" value="CAF4164600.1"/>
    <property type="molecule type" value="Genomic_DNA"/>
</dbReference>
<comment type="caution">
    <text evidence="7">The sequence shown here is derived from an EMBL/GenBank/DDBJ whole genome shotgun (WGS) entry which is preliminary data.</text>
</comment>
<evidence type="ECO:0000256" key="2">
    <source>
        <dbReference type="ARBA" id="ARBA00006791"/>
    </source>
</evidence>
<dbReference type="Pfam" id="PF00046">
    <property type="entry name" value="Homeodomain"/>
    <property type="match status" value="1"/>
</dbReference>